<feature type="compositionally biased region" description="Polar residues" evidence="1">
    <location>
        <begin position="206"/>
        <end position="215"/>
    </location>
</feature>
<sequence>MPSPTEDMFRQAFRALFDGPMFLPKDDHLGFGLRHQYPADTKSSRFKVCDVLKLKASCATVYRDEEYGCEYGCGGPVDVMCSEIADLRTEQRMEEPLHEHLRSNRRGKLLTCAAGQWSKKIAKPEVKVYWATKTPEVNLMKWTYIAYGNEPALAYAYFHMCLLVKADQAGTRETTGPTTAPTRSSSTRASSSSESDNEDNLDDSGDSAQLSRLLW</sequence>
<evidence type="ECO:0000313" key="3">
    <source>
        <dbReference type="Proteomes" id="UP000250043"/>
    </source>
</evidence>
<dbReference type="AlphaFoldDB" id="A0A8E2B5Z2"/>
<feature type="compositionally biased region" description="Low complexity" evidence="1">
    <location>
        <begin position="171"/>
        <end position="194"/>
    </location>
</feature>
<evidence type="ECO:0000313" key="2">
    <source>
        <dbReference type="EMBL" id="OCH92805.1"/>
    </source>
</evidence>
<keyword evidence="3" id="KW-1185">Reference proteome</keyword>
<evidence type="ECO:0000256" key="1">
    <source>
        <dbReference type="SAM" id="MobiDB-lite"/>
    </source>
</evidence>
<dbReference type="EMBL" id="KV722363">
    <property type="protein sequence ID" value="OCH92805.1"/>
    <property type="molecule type" value="Genomic_DNA"/>
</dbReference>
<organism evidence="2 3">
    <name type="scientific">Obba rivulosa</name>
    <dbReference type="NCBI Taxonomy" id="1052685"/>
    <lineage>
        <taxon>Eukaryota</taxon>
        <taxon>Fungi</taxon>
        <taxon>Dikarya</taxon>
        <taxon>Basidiomycota</taxon>
        <taxon>Agaricomycotina</taxon>
        <taxon>Agaricomycetes</taxon>
        <taxon>Polyporales</taxon>
        <taxon>Gelatoporiaceae</taxon>
        <taxon>Obba</taxon>
    </lineage>
</organism>
<accession>A0A8E2B5Z2</accession>
<feature type="compositionally biased region" description="Acidic residues" evidence="1">
    <location>
        <begin position="195"/>
        <end position="205"/>
    </location>
</feature>
<name>A0A8E2B5Z2_9APHY</name>
<gene>
    <name evidence="2" type="ORF">OBBRIDRAFT_864233</name>
</gene>
<feature type="region of interest" description="Disordered" evidence="1">
    <location>
        <begin position="171"/>
        <end position="215"/>
    </location>
</feature>
<proteinExistence type="predicted"/>
<dbReference type="Proteomes" id="UP000250043">
    <property type="component" value="Unassembled WGS sequence"/>
</dbReference>
<protein>
    <submittedName>
        <fullName evidence="2">Uncharacterized protein</fullName>
    </submittedName>
</protein>
<dbReference type="OrthoDB" id="27483at2759"/>
<reference evidence="2 3" key="1">
    <citation type="submission" date="2016-07" db="EMBL/GenBank/DDBJ databases">
        <title>Draft genome of the white-rot fungus Obba rivulosa 3A-2.</title>
        <authorList>
            <consortium name="DOE Joint Genome Institute"/>
            <person name="Miettinen O."/>
            <person name="Riley R."/>
            <person name="Acob R."/>
            <person name="Barry K."/>
            <person name="Cullen D."/>
            <person name="De Vries R."/>
            <person name="Hainaut M."/>
            <person name="Hatakka A."/>
            <person name="Henrissat B."/>
            <person name="Hilden K."/>
            <person name="Kuo R."/>
            <person name="Labutti K."/>
            <person name="Lipzen A."/>
            <person name="Makela M.R."/>
            <person name="Sandor L."/>
            <person name="Spatafora J.W."/>
            <person name="Grigoriev I.V."/>
            <person name="Hibbett D.S."/>
        </authorList>
    </citation>
    <scope>NUCLEOTIDE SEQUENCE [LARGE SCALE GENOMIC DNA]</scope>
    <source>
        <strain evidence="2 3">3A-2</strain>
    </source>
</reference>